<organism evidence="1 2">
    <name type="scientific">Acinetobacter kookii</name>
    <dbReference type="NCBI Taxonomy" id="1226327"/>
    <lineage>
        <taxon>Bacteria</taxon>
        <taxon>Pseudomonadati</taxon>
        <taxon>Pseudomonadota</taxon>
        <taxon>Gammaproteobacteria</taxon>
        <taxon>Moraxellales</taxon>
        <taxon>Moraxellaceae</taxon>
        <taxon>Acinetobacter</taxon>
    </lineage>
</organism>
<dbReference type="RefSeq" id="WP_171259689.1">
    <property type="nucleotide sequence ID" value="NZ_BAABKJ010000015.1"/>
</dbReference>
<name>A0A1G6KRI9_9GAMM</name>
<evidence type="ECO:0000313" key="1">
    <source>
        <dbReference type="EMBL" id="SDC33537.1"/>
    </source>
</evidence>
<keyword evidence="2" id="KW-1185">Reference proteome</keyword>
<dbReference type="EMBL" id="FMYO01000005">
    <property type="protein sequence ID" value="SDC33537.1"/>
    <property type="molecule type" value="Genomic_DNA"/>
</dbReference>
<dbReference type="AlphaFoldDB" id="A0A1G6KRI9"/>
<gene>
    <name evidence="1" type="ORF">SAMN05421732_105109</name>
</gene>
<evidence type="ECO:0000313" key="2">
    <source>
        <dbReference type="Proteomes" id="UP000243468"/>
    </source>
</evidence>
<reference evidence="2" key="1">
    <citation type="submission" date="2016-09" db="EMBL/GenBank/DDBJ databases">
        <authorList>
            <person name="Varghese N."/>
            <person name="Submissions S."/>
        </authorList>
    </citation>
    <scope>NUCLEOTIDE SEQUENCE [LARGE SCALE GENOMIC DNA]</scope>
    <source>
        <strain evidence="2">ANC 4667</strain>
    </source>
</reference>
<protein>
    <submittedName>
        <fullName evidence="1">Uncharacterized protein</fullName>
    </submittedName>
</protein>
<sequence>MEKYHFLKRITKSDLYKMFRYKYPLSFQRGSKRNQQHEVVIFRETIDLLENYDQLLLMLKNDQEPTLDELPYLTNEQRVQLNKGIDSLRYSRNVLTEKDHLDFFVFRKISQYLGLSHDLGQRNHDLIRNLNKHLGLGAMRLCVDSHLLVASEFKDYELDVFFDFLEKLKPKVLTDSSVDEQFGLDVYEAGYEQTFKKALDEHEQVYVFCFDVTIHRDQPKIDDDYLKFYSDYKDKIKAILQKVDGLNTLIHYLVKLEPSQEFGINLHFVLILKETKYFAENTFILKFKKELASIFSILADEYTVKNWNNVVRKHFNKKAVGFIKKSDVAAVNESWYWIFSCFFAVEQVFKFNLGFNPHQIINGCLALQSSSLPTSNKNLESLSKDYCTLNDLSEQDTRIFAHRKHLAKPVQQYLSYADLTYLIYPYLSESDGGHLTLGHLLGRVEVFCETLKAVKPELFIIPNKALFGFFSPEEYSKMHTRLGRMWLNIFKTLLDEPDLFQQLLKAQFRSQNVLSLLSFLQVNWSDLQELQSQQLSEAVMIQLNEKMSLLKDELSRHNFTESKTSLDNGFRKLTQYTRYLLAKEVYVLRIQIELSNQNKSLNQTEQSPILTEFLRVGQSAQPLCWLRGYLLRWDQYDCVQRKSRQTYVDLTLFFEYQPKLQDVNLTEMLKLYLAKFITRYNEKKKLSSTVSEIHYSMRSCNIFAPKAELRHEVLKIETIDKDLRKSFLKYYLPYFYFLDFFILWVDMENGKKIKRYTKGQEPKAKKISTTENSQSS</sequence>
<proteinExistence type="predicted"/>
<dbReference type="Proteomes" id="UP000243468">
    <property type="component" value="Unassembled WGS sequence"/>
</dbReference>
<accession>A0A1G6KRI9</accession>